<accession>A0A1Y1ZTG7</accession>
<evidence type="ECO:0008006" key="3">
    <source>
        <dbReference type="Google" id="ProtNLM"/>
    </source>
</evidence>
<sequence length="106" mass="12427">MSYALSYNNYEMVKLLIDYGYENDIILAVNEDQICLISELDTEIIELLYKCYDAFEMTITFSEDSILLKKMKEIKNNLDGVNISNRTILSDNSRSMIEYHSNYEIL</sequence>
<keyword evidence="2" id="KW-1185">Reference proteome</keyword>
<organism evidence="1 2">
    <name type="scientific">Neocallimastix californiae</name>
    <dbReference type="NCBI Taxonomy" id="1754190"/>
    <lineage>
        <taxon>Eukaryota</taxon>
        <taxon>Fungi</taxon>
        <taxon>Fungi incertae sedis</taxon>
        <taxon>Chytridiomycota</taxon>
        <taxon>Chytridiomycota incertae sedis</taxon>
        <taxon>Neocallimastigomycetes</taxon>
        <taxon>Neocallimastigales</taxon>
        <taxon>Neocallimastigaceae</taxon>
        <taxon>Neocallimastix</taxon>
    </lineage>
</organism>
<name>A0A1Y1ZTG7_9FUNG</name>
<proteinExistence type="predicted"/>
<protein>
    <recommendedName>
        <fullName evidence="3">Ankyrin repeat protein</fullName>
    </recommendedName>
</protein>
<evidence type="ECO:0000313" key="2">
    <source>
        <dbReference type="Proteomes" id="UP000193920"/>
    </source>
</evidence>
<gene>
    <name evidence="1" type="ORF">LY90DRAFT_518191</name>
</gene>
<comment type="caution">
    <text evidence="1">The sequence shown here is derived from an EMBL/GenBank/DDBJ whole genome shotgun (WGS) entry which is preliminary data.</text>
</comment>
<dbReference type="EMBL" id="MCOG01000361">
    <property type="protein sequence ID" value="ORY13337.1"/>
    <property type="molecule type" value="Genomic_DNA"/>
</dbReference>
<evidence type="ECO:0000313" key="1">
    <source>
        <dbReference type="EMBL" id="ORY13337.1"/>
    </source>
</evidence>
<dbReference type="AlphaFoldDB" id="A0A1Y1ZTG7"/>
<dbReference type="Proteomes" id="UP000193920">
    <property type="component" value="Unassembled WGS sequence"/>
</dbReference>
<reference evidence="1 2" key="1">
    <citation type="submission" date="2016-08" db="EMBL/GenBank/DDBJ databases">
        <title>A Parts List for Fungal Cellulosomes Revealed by Comparative Genomics.</title>
        <authorList>
            <consortium name="DOE Joint Genome Institute"/>
            <person name="Haitjema C.H."/>
            <person name="Gilmore S.P."/>
            <person name="Henske J.K."/>
            <person name="Solomon K.V."/>
            <person name="De Groot R."/>
            <person name="Kuo A."/>
            <person name="Mondo S.J."/>
            <person name="Salamov A.A."/>
            <person name="Labutti K."/>
            <person name="Zhao Z."/>
            <person name="Chiniquy J."/>
            <person name="Barry K."/>
            <person name="Brewer H.M."/>
            <person name="Purvine S.O."/>
            <person name="Wright A.T."/>
            <person name="Boxma B."/>
            <person name="Van Alen T."/>
            <person name="Hackstein J.H."/>
            <person name="Baker S.E."/>
            <person name="Grigoriev I.V."/>
            <person name="O'Malley M.A."/>
        </authorList>
    </citation>
    <scope>NUCLEOTIDE SEQUENCE [LARGE SCALE GENOMIC DNA]</scope>
    <source>
        <strain evidence="1 2">G1</strain>
    </source>
</reference>